<organism evidence="2 3">
    <name type="scientific">Sinosporangium album</name>
    <dbReference type="NCBI Taxonomy" id="504805"/>
    <lineage>
        <taxon>Bacteria</taxon>
        <taxon>Bacillati</taxon>
        <taxon>Actinomycetota</taxon>
        <taxon>Actinomycetes</taxon>
        <taxon>Streptosporangiales</taxon>
        <taxon>Streptosporangiaceae</taxon>
        <taxon>Sinosporangium</taxon>
    </lineage>
</organism>
<dbReference type="STRING" id="504805.SAMN05421505_14514"/>
<evidence type="ECO:0000256" key="1">
    <source>
        <dbReference type="SAM" id="Phobius"/>
    </source>
</evidence>
<accession>A0A1G8JUM2</accession>
<protein>
    <submittedName>
        <fullName evidence="2">Uncharacterized protein</fullName>
    </submittedName>
</protein>
<dbReference type="OrthoDB" id="3543219at2"/>
<feature type="transmembrane region" description="Helical" evidence="1">
    <location>
        <begin position="21"/>
        <end position="40"/>
    </location>
</feature>
<dbReference type="AlphaFoldDB" id="A0A1G8JUM2"/>
<sequence length="262" mass="27750">MSLIKITPASVHHNAWFPGRFLGGGALVLGPLLWLAGLTLRHLAGSTAEFTPEQQAYFATQPFAAPEQLAAYAVNPGLATAGYALYTAGAIVLCLAIVVLARVAAAYSPWLARLGGAMVVVGLFSRLYWAGVDETALQLIGTLGLERTTEIVMDLYVDISYGPWLVPVSAAFGLYLGTLLLGLAAFRSGTFGTGRLALFVFSGWLWTGVLKRSELIDGVLSGAVLCLVLVPLGIKVLRDAVPELRAQAQPAGDRAPLRVLSW</sequence>
<keyword evidence="1" id="KW-0812">Transmembrane</keyword>
<keyword evidence="1" id="KW-0472">Membrane</keyword>
<name>A0A1G8JUM2_9ACTN</name>
<feature type="transmembrane region" description="Helical" evidence="1">
    <location>
        <begin position="110"/>
        <end position="129"/>
    </location>
</feature>
<dbReference type="RefSeq" id="WP_093175272.1">
    <property type="nucleotide sequence ID" value="NZ_FNCN01000045.1"/>
</dbReference>
<feature type="transmembrane region" description="Helical" evidence="1">
    <location>
        <begin position="193"/>
        <end position="209"/>
    </location>
</feature>
<keyword evidence="1" id="KW-1133">Transmembrane helix</keyword>
<dbReference type="Proteomes" id="UP000198923">
    <property type="component" value="Unassembled WGS sequence"/>
</dbReference>
<gene>
    <name evidence="2" type="ORF">SAMN05421505_14514</name>
</gene>
<feature type="transmembrane region" description="Helical" evidence="1">
    <location>
        <begin position="215"/>
        <end position="237"/>
    </location>
</feature>
<evidence type="ECO:0000313" key="3">
    <source>
        <dbReference type="Proteomes" id="UP000198923"/>
    </source>
</evidence>
<reference evidence="2 3" key="1">
    <citation type="submission" date="2016-10" db="EMBL/GenBank/DDBJ databases">
        <authorList>
            <person name="de Groot N.N."/>
        </authorList>
    </citation>
    <scope>NUCLEOTIDE SEQUENCE [LARGE SCALE GENOMIC DNA]</scope>
    <source>
        <strain evidence="2 3">CPCC 201354</strain>
    </source>
</reference>
<dbReference type="EMBL" id="FNCN01000045">
    <property type="protein sequence ID" value="SDI34310.1"/>
    <property type="molecule type" value="Genomic_DNA"/>
</dbReference>
<proteinExistence type="predicted"/>
<feature type="transmembrane region" description="Helical" evidence="1">
    <location>
        <begin position="83"/>
        <end position="103"/>
    </location>
</feature>
<feature type="transmembrane region" description="Helical" evidence="1">
    <location>
        <begin position="164"/>
        <end position="186"/>
    </location>
</feature>
<evidence type="ECO:0000313" key="2">
    <source>
        <dbReference type="EMBL" id="SDI34310.1"/>
    </source>
</evidence>
<keyword evidence="3" id="KW-1185">Reference proteome</keyword>